<gene>
    <name evidence="1" type="ORF">M099_3988</name>
</gene>
<dbReference type="EMBL" id="JNHM01000146">
    <property type="protein sequence ID" value="KDS45292.1"/>
    <property type="molecule type" value="Genomic_DNA"/>
</dbReference>
<dbReference type="Proteomes" id="UP000027661">
    <property type="component" value="Unassembled WGS sequence"/>
</dbReference>
<dbReference type="AlphaFoldDB" id="A0A069S6U9"/>
<evidence type="ECO:0000313" key="1">
    <source>
        <dbReference type="EMBL" id="KDS45292.1"/>
    </source>
</evidence>
<sequence>MITYKVTDFLFISCIFSEFFWNNVLFLSRYVTEGNTETFHLLFSPKRIL</sequence>
<evidence type="ECO:0000313" key="2">
    <source>
        <dbReference type="Proteomes" id="UP000027661"/>
    </source>
</evidence>
<proteinExistence type="predicted"/>
<organism evidence="1 2">
    <name type="scientific">Phocaeicola vulgatus str. 3975 RP4</name>
    <dbReference type="NCBI Taxonomy" id="1339352"/>
    <lineage>
        <taxon>Bacteria</taxon>
        <taxon>Pseudomonadati</taxon>
        <taxon>Bacteroidota</taxon>
        <taxon>Bacteroidia</taxon>
        <taxon>Bacteroidales</taxon>
        <taxon>Bacteroidaceae</taxon>
        <taxon>Phocaeicola</taxon>
    </lineage>
</organism>
<reference evidence="1 2" key="1">
    <citation type="submission" date="2014-04" db="EMBL/GenBank/DDBJ databases">
        <authorList>
            <person name="Sears C."/>
            <person name="Carroll K."/>
            <person name="Sack B.R."/>
            <person name="Qadri F."/>
            <person name="Myers L.L."/>
            <person name="Chung G.-T."/>
            <person name="Escheverria P."/>
            <person name="Fraser C.M."/>
            <person name="Sadzewicz L."/>
            <person name="Shefchek K.A."/>
            <person name="Tallon L."/>
            <person name="Das S.P."/>
            <person name="Daugherty S."/>
            <person name="Mongodin E.F."/>
        </authorList>
    </citation>
    <scope>NUCLEOTIDE SEQUENCE [LARGE SCALE GENOMIC DNA]</scope>
    <source>
        <strain evidence="1 2">3975 RP4</strain>
    </source>
</reference>
<name>A0A069S6U9_PHOVU</name>
<comment type="caution">
    <text evidence="1">The sequence shown here is derived from an EMBL/GenBank/DDBJ whole genome shotgun (WGS) entry which is preliminary data.</text>
</comment>
<accession>A0A069S6U9</accession>
<protein>
    <submittedName>
        <fullName evidence="1">Uncharacterized protein</fullName>
    </submittedName>
</protein>